<sequence>MKRDREWTCRNTRFEPGLNGTTEDAENNEAGMPLSFFKKKKRLICNLRTRAATQGLPMKKSVSSMFARSQTATNTPINKTGT</sequence>
<keyword evidence="3" id="KW-1185">Reference proteome</keyword>
<proteinExistence type="predicted"/>
<reference evidence="2" key="2">
    <citation type="submission" date="2018-08" db="UniProtKB">
        <authorList>
            <consortium name="EnsemblPlants"/>
        </authorList>
    </citation>
    <scope>IDENTIFICATION</scope>
    <source>
        <strain evidence="2">Yugu1</strain>
    </source>
</reference>
<evidence type="ECO:0000256" key="1">
    <source>
        <dbReference type="SAM" id="MobiDB-lite"/>
    </source>
</evidence>
<evidence type="ECO:0000313" key="2">
    <source>
        <dbReference type="EnsemblPlants" id="KQK97117"/>
    </source>
</evidence>
<dbReference type="Gramene" id="KQK97117">
    <property type="protein sequence ID" value="KQK97117"/>
    <property type="gene ID" value="SETIT_011495mg"/>
</dbReference>
<feature type="region of interest" description="Disordered" evidence="1">
    <location>
        <begin position="62"/>
        <end position="82"/>
    </location>
</feature>
<protein>
    <submittedName>
        <fullName evidence="2">Uncharacterized protein</fullName>
    </submittedName>
</protein>
<dbReference type="EMBL" id="AGNK02004328">
    <property type="status" value="NOT_ANNOTATED_CDS"/>
    <property type="molecule type" value="Genomic_DNA"/>
</dbReference>
<accession>K3YBA1</accession>
<feature type="region of interest" description="Disordered" evidence="1">
    <location>
        <begin position="1"/>
        <end position="27"/>
    </location>
</feature>
<dbReference type="EnsemblPlants" id="KQK97117">
    <property type="protein sequence ID" value="KQK97117"/>
    <property type="gene ID" value="SETIT_011495mg"/>
</dbReference>
<evidence type="ECO:0000313" key="3">
    <source>
        <dbReference type="Proteomes" id="UP000004995"/>
    </source>
</evidence>
<dbReference type="AlphaFoldDB" id="K3YBA1"/>
<organism evidence="2 3">
    <name type="scientific">Setaria italica</name>
    <name type="common">Foxtail millet</name>
    <name type="synonym">Panicum italicum</name>
    <dbReference type="NCBI Taxonomy" id="4555"/>
    <lineage>
        <taxon>Eukaryota</taxon>
        <taxon>Viridiplantae</taxon>
        <taxon>Streptophyta</taxon>
        <taxon>Embryophyta</taxon>
        <taxon>Tracheophyta</taxon>
        <taxon>Spermatophyta</taxon>
        <taxon>Magnoliopsida</taxon>
        <taxon>Liliopsida</taxon>
        <taxon>Poales</taxon>
        <taxon>Poaceae</taxon>
        <taxon>PACMAD clade</taxon>
        <taxon>Panicoideae</taxon>
        <taxon>Panicodae</taxon>
        <taxon>Paniceae</taxon>
        <taxon>Cenchrinae</taxon>
        <taxon>Setaria</taxon>
    </lineage>
</organism>
<dbReference type="HOGENOM" id="CLU_2562741_0_0_1"/>
<dbReference type="InParanoid" id="K3YBA1"/>
<reference evidence="3" key="1">
    <citation type="journal article" date="2012" name="Nat. Biotechnol.">
        <title>Reference genome sequence of the model plant Setaria.</title>
        <authorList>
            <person name="Bennetzen J.L."/>
            <person name="Schmutz J."/>
            <person name="Wang H."/>
            <person name="Percifield R."/>
            <person name="Hawkins J."/>
            <person name="Pontaroli A.C."/>
            <person name="Estep M."/>
            <person name="Feng L."/>
            <person name="Vaughn J.N."/>
            <person name="Grimwood J."/>
            <person name="Jenkins J."/>
            <person name="Barry K."/>
            <person name="Lindquist E."/>
            <person name="Hellsten U."/>
            <person name="Deshpande S."/>
            <person name="Wang X."/>
            <person name="Wu X."/>
            <person name="Mitros T."/>
            <person name="Triplett J."/>
            <person name="Yang X."/>
            <person name="Ye C.Y."/>
            <person name="Mauro-Herrera M."/>
            <person name="Wang L."/>
            <person name="Li P."/>
            <person name="Sharma M."/>
            <person name="Sharma R."/>
            <person name="Ronald P.C."/>
            <person name="Panaud O."/>
            <person name="Kellogg E.A."/>
            <person name="Brutnell T.P."/>
            <person name="Doust A.N."/>
            <person name="Tuskan G.A."/>
            <person name="Rokhsar D."/>
            <person name="Devos K.M."/>
        </authorList>
    </citation>
    <scope>NUCLEOTIDE SEQUENCE [LARGE SCALE GENOMIC DNA]</scope>
    <source>
        <strain evidence="3">cv. Yugu1</strain>
    </source>
</reference>
<name>K3YBA1_SETIT</name>
<dbReference type="Proteomes" id="UP000004995">
    <property type="component" value="Unassembled WGS sequence"/>
</dbReference>